<proteinExistence type="predicted"/>
<dbReference type="EMBL" id="MAJD01000002">
    <property type="protein sequence ID" value="OBX35660.1"/>
    <property type="molecule type" value="Genomic_DNA"/>
</dbReference>
<sequence>MTVNVEQEYKKTQQDLKQVSDDLKQFAEDSQAAIKEGKQLPRRPKSGSISC</sequence>
<evidence type="ECO:0000256" key="1">
    <source>
        <dbReference type="SAM" id="Coils"/>
    </source>
</evidence>
<evidence type="ECO:0000313" key="3">
    <source>
        <dbReference type="Proteomes" id="UP000092504"/>
    </source>
</evidence>
<dbReference type="AlphaFoldDB" id="A0A1B8P0A2"/>
<keyword evidence="1" id="KW-0175">Coiled coil</keyword>
<accession>A0A1B8P0A2</accession>
<feature type="coiled-coil region" evidence="1">
    <location>
        <begin position="2"/>
        <end position="29"/>
    </location>
</feature>
<evidence type="ECO:0000313" key="2">
    <source>
        <dbReference type="EMBL" id="OBX35660.1"/>
    </source>
</evidence>
<protein>
    <submittedName>
        <fullName evidence="2">Uncharacterized protein</fullName>
    </submittedName>
</protein>
<dbReference type="Proteomes" id="UP000092504">
    <property type="component" value="Unassembled WGS sequence"/>
</dbReference>
<comment type="caution">
    <text evidence="2">The sequence shown here is derived from an EMBL/GenBank/DDBJ whole genome shotgun (WGS) entry which is preliminary data.</text>
</comment>
<gene>
    <name evidence="2" type="ORF">A8U91_04734</name>
</gene>
<name>A0A1B8P0A2_HALEL</name>
<organism evidence="2 3">
    <name type="scientific">Halomonas elongata</name>
    <dbReference type="NCBI Taxonomy" id="2746"/>
    <lineage>
        <taxon>Bacteria</taxon>
        <taxon>Pseudomonadati</taxon>
        <taxon>Pseudomonadota</taxon>
        <taxon>Gammaproteobacteria</taxon>
        <taxon>Oceanospirillales</taxon>
        <taxon>Halomonadaceae</taxon>
        <taxon>Halomonas</taxon>
    </lineage>
</organism>
<reference evidence="2 3" key="1">
    <citation type="submission" date="2016-06" db="EMBL/GenBank/DDBJ databases">
        <title>Genome sequence of halotolerant plant growth promoting strain of Halomonas elongata HEK1 isolated from salterns of Rann of Kutch, Gujarat, India.</title>
        <authorList>
            <person name="Gaba S."/>
            <person name="Singh R.N."/>
            <person name="Abrol S."/>
            <person name="Kaushik R."/>
            <person name="Saxena A.K."/>
        </authorList>
    </citation>
    <scope>NUCLEOTIDE SEQUENCE [LARGE SCALE GENOMIC DNA]</scope>
    <source>
        <strain evidence="2 3">HEK1</strain>
    </source>
</reference>